<dbReference type="EMBL" id="NPEU01000010">
    <property type="protein sequence ID" value="RAI41759.1"/>
    <property type="molecule type" value="Genomic_DNA"/>
</dbReference>
<evidence type="ECO:0000256" key="3">
    <source>
        <dbReference type="ARBA" id="ARBA00009677"/>
    </source>
</evidence>
<protein>
    <recommendedName>
        <fullName evidence="4 7">Flagellar hook-associated protein 1</fullName>
        <shortName evidence="7">HAP1</shortName>
    </recommendedName>
</protein>
<proteinExistence type="inferred from homology"/>
<dbReference type="Pfam" id="PF22638">
    <property type="entry name" value="FlgK_D1"/>
    <property type="match status" value="1"/>
</dbReference>
<reference evidence="11 12" key="1">
    <citation type="submission" date="2017-07" db="EMBL/GenBank/DDBJ databases">
        <title>Draft Genome Sequences of Select Purple Nonsulfur Bacteria.</title>
        <authorList>
            <person name="Lasarre B."/>
            <person name="Mckinlay J.B."/>
        </authorList>
    </citation>
    <scope>NUCLEOTIDE SEQUENCE [LARGE SCALE GENOMIC DNA]</scope>
    <source>
        <strain evidence="11 12">DSM 11907</strain>
    </source>
</reference>
<organism evidence="11 12">
    <name type="scientific">Rhodoplanes elegans</name>
    <dbReference type="NCBI Taxonomy" id="29408"/>
    <lineage>
        <taxon>Bacteria</taxon>
        <taxon>Pseudomonadati</taxon>
        <taxon>Pseudomonadota</taxon>
        <taxon>Alphaproteobacteria</taxon>
        <taxon>Hyphomicrobiales</taxon>
        <taxon>Nitrobacteraceae</taxon>
        <taxon>Rhodoplanes</taxon>
    </lineage>
</organism>
<keyword evidence="11" id="KW-0282">Flagellum</keyword>
<dbReference type="PANTHER" id="PTHR30033:SF1">
    <property type="entry name" value="FLAGELLAR HOOK-ASSOCIATED PROTEIN 1"/>
    <property type="match status" value="1"/>
</dbReference>
<dbReference type="InterPro" id="IPR053927">
    <property type="entry name" value="FlgK_helical"/>
</dbReference>
<evidence type="ECO:0000259" key="8">
    <source>
        <dbReference type="Pfam" id="PF00460"/>
    </source>
</evidence>
<dbReference type="InterPro" id="IPR010930">
    <property type="entry name" value="Flg_bb/hook_C_dom"/>
</dbReference>
<dbReference type="GO" id="GO:0009424">
    <property type="term" value="C:bacterial-type flagellum hook"/>
    <property type="evidence" value="ECO:0007669"/>
    <property type="project" value="UniProtKB-UniRule"/>
</dbReference>
<keyword evidence="11" id="KW-0969">Cilium</keyword>
<dbReference type="SUPFAM" id="SSF64518">
    <property type="entry name" value="Phase 1 flagellin"/>
    <property type="match status" value="1"/>
</dbReference>
<comment type="caution">
    <text evidence="11">The sequence shown here is derived from an EMBL/GenBank/DDBJ whole genome shotgun (WGS) entry which is preliminary data.</text>
</comment>
<keyword evidence="5 7" id="KW-0964">Secreted</keyword>
<dbReference type="GO" id="GO:0044780">
    <property type="term" value="P:bacterial-type flagellum assembly"/>
    <property type="evidence" value="ECO:0007669"/>
    <property type="project" value="InterPro"/>
</dbReference>
<dbReference type="InterPro" id="IPR001444">
    <property type="entry name" value="Flag_bb_rod_N"/>
</dbReference>
<evidence type="ECO:0000256" key="1">
    <source>
        <dbReference type="ARBA" id="ARBA00004117"/>
    </source>
</evidence>
<sequence>MSLAATRSIALSSLLTAQTRISVASTNIANADTTGYSRKTATQSTLVTAGVGTGVEITAISSSVSKMLLGSLVEAQSRHGAATTMEEYTSLLQDAYGATTDDGDTTAGTSIANAIADLAAALTELADTPESATLQAQVVDSLDSLAAQLRTTSRSIQSLRADADDQIETSVDEINTLLGTIDSLNERIASAQASGADISDLEDQRNTALGSLGELMNVTWFVNSSNQVHVYSSGGKVLLDSAVHALSYESAATVTSDTVYTGTTPSGFSGIMVEGVDITSQITSGSVGALIELRDEVLPDAQLDLDTLAVELADALNAVHNDGTALPAPATLTGSAVLAGTDALSATGMARFAVVDEDGALVSYQDIDLSTVATVNDLVAAIDAVDGLTASLDASGHLVVATENASYGVAVNQMDSAVGADAEGLSSFLGLNDLVRATGASDFVVRSDILANNSLLAVSSLDTSATLTSGATVVAAGSGTIADALLDVFETSHSFGAAGNLGSTTATLAGYAAEVVGAVATVYAGAESELETATTLQSSVTDAIASKSGVNVDEETNLLSELQTQYEAAAQIMSIVNELFSTLLEMVQSA</sequence>
<feature type="domain" description="Flagellar hook-associated protein FlgK helical" evidence="10">
    <location>
        <begin position="107"/>
        <end position="326"/>
    </location>
</feature>
<dbReference type="GO" id="GO:0005576">
    <property type="term" value="C:extracellular region"/>
    <property type="evidence" value="ECO:0007669"/>
    <property type="project" value="UniProtKB-SubCell"/>
</dbReference>
<dbReference type="InterPro" id="IPR002371">
    <property type="entry name" value="FlgK"/>
</dbReference>
<keyword evidence="11" id="KW-0966">Cell projection</keyword>
<evidence type="ECO:0000256" key="2">
    <source>
        <dbReference type="ARBA" id="ARBA00004613"/>
    </source>
</evidence>
<dbReference type="PRINTS" id="PR01005">
    <property type="entry name" value="FLGHOOKAP1"/>
</dbReference>
<comment type="similarity">
    <text evidence="3 7">Belongs to the flagella basal body rod proteins family.</text>
</comment>
<keyword evidence="12" id="KW-1185">Reference proteome</keyword>
<evidence type="ECO:0000256" key="7">
    <source>
        <dbReference type="RuleBase" id="RU362065"/>
    </source>
</evidence>
<dbReference type="AlphaFoldDB" id="A0A327KSD6"/>
<dbReference type="Pfam" id="PF00460">
    <property type="entry name" value="Flg_bb_rod"/>
    <property type="match status" value="1"/>
</dbReference>
<accession>A0A327KSD6</accession>
<evidence type="ECO:0000256" key="6">
    <source>
        <dbReference type="ARBA" id="ARBA00023143"/>
    </source>
</evidence>
<dbReference type="Proteomes" id="UP000248863">
    <property type="component" value="Unassembled WGS sequence"/>
</dbReference>
<dbReference type="NCBIfam" id="TIGR02492">
    <property type="entry name" value="flgK_ends"/>
    <property type="match status" value="1"/>
</dbReference>
<dbReference type="OrthoDB" id="7181295at2"/>
<evidence type="ECO:0000256" key="4">
    <source>
        <dbReference type="ARBA" id="ARBA00016244"/>
    </source>
</evidence>
<dbReference type="GO" id="GO:0009425">
    <property type="term" value="C:bacterial-type flagellum basal body"/>
    <property type="evidence" value="ECO:0007669"/>
    <property type="project" value="UniProtKB-SubCell"/>
</dbReference>
<keyword evidence="6 7" id="KW-0975">Bacterial flagellum</keyword>
<feature type="domain" description="Flagellar basal body rod protein N-terminal" evidence="8">
    <location>
        <begin position="10"/>
        <end position="36"/>
    </location>
</feature>
<dbReference type="PANTHER" id="PTHR30033">
    <property type="entry name" value="FLAGELLAR HOOK-ASSOCIATED PROTEIN 1"/>
    <property type="match status" value="1"/>
</dbReference>
<evidence type="ECO:0000256" key="5">
    <source>
        <dbReference type="ARBA" id="ARBA00022525"/>
    </source>
</evidence>
<dbReference type="RefSeq" id="WP_111355378.1">
    <property type="nucleotide sequence ID" value="NZ_NHSK01000145.1"/>
</dbReference>
<evidence type="ECO:0000313" key="12">
    <source>
        <dbReference type="Proteomes" id="UP000248863"/>
    </source>
</evidence>
<evidence type="ECO:0000259" key="9">
    <source>
        <dbReference type="Pfam" id="PF06429"/>
    </source>
</evidence>
<name>A0A327KSD6_9BRAD</name>
<feature type="domain" description="Flagellar basal-body/hook protein C-terminal" evidence="9">
    <location>
        <begin position="547"/>
        <end position="586"/>
    </location>
</feature>
<gene>
    <name evidence="7 11" type="primary">flgK</name>
    <name evidence="11" type="ORF">CH338_02075</name>
</gene>
<dbReference type="Pfam" id="PF06429">
    <property type="entry name" value="Flg_bbr_C"/>
    <property type="match status" value="1"/>
</dbReference>
<comment type="subcellular location">
    <subcellularLocation>
        <location evidence="1">Bacterial flagellum basal body</location>
    </subcellularLocation>
    <subcellularLocation>
        <location evidence="2 7">Secreted</location>
    </subcellularLocation>
</comment>
<evidence type="ECO:0000259" key="10">
    <source>
        <dbReference type="Pfam" id="PF22638"/>
    </source>
</evidence>
<evidence type="ECO:0000313" key="11">
    <source>
        <dbReference type="EMBL" id="RAI41759.1"/>
    </source>
</evidence>
<dbReference type="GO" id="GO:0005198">
    <property type="term" value="F:structural molecule activity"/>
    <property type="evidence" value="ECO:0007669"/>
    <property type="project" value="UniProtKB-UniRule"/>
</dbReference>